<evidence type="ECO:0000313" key="2">
    <source>
        <dbReference type="Proteomes" id="UP001162501"/>
    </source>
</evidence>
<sequence>MDFSRKEASGFLWGHPASGDLRLDCNQQVSQTPSTPPPPPMTPPPPPIMTGSLRKYERGLLPNGLSVPAPHRVQAGYEGIYKDLSIPTVPSPCSCPALELLSVIRGQRKKRERKAQFYPLSKTRPALKLALEGNVEEIYL</sequence>
<dbReference type="EMBL" id="OX596112">
    <property type="protein sequence ID" value="CAI9705454.1"/>
    <property type="molecule type" value="Genomic_DNA"/>
</dbReference>
<accession>A0ACB0EXY1</accession>
<dbReference type="Proteomes" id="UP001162501">
    <property type="component" value="Chromosome 28"/>
</dbReference>
<protein>
    <submittedName>
        <fullName evidence="1">Uncharacterized protein</fullName>
    </submittedName>
</protein>
<name>A0ACB0EXY1_RANTA</name>
<organism evidence="1 2">
    <name type="scientific">Rangifer tarandus platyrhynchus</name>
    <name type="common">Svalbard reindeer</name>
    <dbReference type="NCBI Taxonomy" id="3082113"/>
    <lineage>
        <taxon>Eukaryota</taxon>
        <taxon>Metazoa</taxon>
        <taxon>Chordata</taxon>
        <taxon>Craniata</taxon>
        <taxon>Vertebrata</taxon>
        <taxon>Euteleostomi</taxon>
        <taxon>Mammalia</taxon>
        <taxon>Eutheria</taxon>
        <taxon>Laurasiatheria</taxon>
        <taxon>Artiodactyla</taxon>
        <taxon>Ruminantia</taxon>
        <taxon>Pecora</taxon>
        <taxon>Cervidae</taxon>
        <taxon>Odocoileinae</taxon>
        <taxon>Rangifer</taxon>
    </lineage>
</organism>
<reference evidence="1" key="1">
    <citation type="submission" date="2023-05" db="EMBL/GenBank/DDBJ databases">
        <authorList>
            <consortium name="ELIXIR-Norway"/>
        </authorList>
    </citation>
    <scope>NUCLEOTIDE SEQUENCE</scope>
</reference>
<gene>
    <name evidence="1" type="ORF">MRATA1EN3_LOCUS16667</name>
</gene>
<evidence type="ECO:0000313" key="1">
    <source>
        <dbReference type="EMBL" id="CAI9705454.1"/>
    </source>
</evidence>
<proteinExistence type="predicted"/>